<dbReference type="Pfam" id="PF00117">
    <property type="entry name" value="GATase"/>
    <property type="match status" value="1"/>
</dbReference>
<evidence type="ECO:0000259" key="2">
    <source>
        <dbReference type="Pfam" id="PF00117"/>
    </source>
</evidence>
<dbReference type="CDD" id="cd01743">
    <property type="entry name" value="GATase1_Anthranilate_Synthase"/>
    <property type="match status" value="1"/>
</dbReference>
<dbReference type="OrthoDB" id="9804328at2"/>
<keyword evidence="1" id="KW-0315">Glutamine amidotransferase</keyword>
<feature type="domain" description="Glutamine amidotransferase" evidence="2">
    <location>
        <begin position="3"/>
        <end position="185"/>
    </location>
</feature>
<accession>A0A4U7JJC1</accession>
<name>A0A4U7JJC1_9FIRM</name>
<dbReference type="InterPro" id="IPR029062">
    <property type="entry name" value="Class_I_gatase-like"/>
</dbReference>
<dbReference type="PROSITE" id="PS51273">
    <property type="entry name" value="GATASE_TYPE_1"/>
    <property type="match status" value="1"/>
</dbReference>
<keyword evidence="4" id="KW-1185">Reference proteome</keyword>
<dbReference type="GO" id="GO:0000162">
    <property type="term" value="P:L-tryptophan biosynthetic process"/>
    <property type="evidence" value="ECO:0007669"/>
    <property type="project" value="TreeGrafter"/>
</dbReference>
<dbReference type="InterPro" id="IPR017926">
    <property type="entry name" value="GATASE"/>
</dbReference>
<dbReference type="FunFam" id="3.40.50.880:FF:000003">
    <property type="entry name" value="Anthranilate synthase component II"/>
    <property type="match status" value="1"/>
</dbReference>
<proteinExistence type="predicted"/>
<dbReference type="GO" id="GO:0004049">
    <property type="term" value="F:anthranilate synthase activity"/>
    <property type="evidence" value="ECO:0007669"/>
    <property type="project" value="TreeGrafter"/>
</dbReference>
<organism evidence="3 4">
    <name type="scientific">Ruminiclostridium herbifermentans</name>
    <dbReference type="NCBI Taxonomy" id="2488810"/>
    <lineage>
        <taxon>Bacteria</taxon>
        <taxon>Bacillati</taxon>
        <taxon>Bacillota</taxon>
        <taxon>Clostridia</taxon>
        <taxon>Eubacteriales</taxon>
        <taxon>Oscillospiraceae</taxon>
        <taxon>Ruminiclostridium</taxon>
    </lineage>
</organism>
<dbReference type="PRINTS" id="PR00097">
    <property type="entry name" value="ANTSNTHASEII"/>
</dbReference>
<dbReference type="Gene3D" id="3.40.50.880">
    <property type="match status" value="1"/>
</dbReference>
<dbReference type="NCBIfam" id="TIGR00566">
    <property type="entry name" value="trpG_papA"/>
    <property type="match status" value="1"/>
</dbReference>
<dbReference type="PANTHER" id="PTHR43418">
    <property type="entry name" value="MULTIFUNCTIONAL TRYPTOPHAN BIOSYNTHESIS PROTEIN-RELATED"/>
    <property type="match status" value="1"/>
</dbReference>
<dbReference type="AlphaFoldDB" id="A0A4U7JJC1"/>
<dbReference type="PRINTS" id="PR00096">
    <property type="entry name" value="GATASE"/>
</dbReference>
<evidence type="ECO:0000256" key="1">
    <source>
        <dbReference type="ARBA" id="ARBA00022962"/>
    </source>
</evidence>
<reference evidence="3 4" key="1">
    <citation type="submission" date="2020-09" db="EMBL/GenBank/DDBJ databases">
        <title>Characterization and genome sequencing of Ruminiclostridium sp. nov. MA18.</title>
        <authorList>
            <person name="Rettenmaier R."/>
            <person name="Kowollik M.-L."/>
            <person name="Liebl W."/>
            <person name="Zverlov V."/>
        </authorList>
    </citation>
    <scope>NUCLEOTIDE SEQUENCE [LARGE SCALE GENOMIC DNA]</scope>
    <source>
        <strain evidence="3 4">MA18</strain>
    </source>
</reference>
<gene>
    <name evidence="3" type="ORF">EHE19_014685</name>
</gene>
<evidence type="ECO:0000313" key="4">
    <source>
        <dbReference type="Proteomes" id="UP000306409"/>
    </source>
</evidence>
<dbReference type="SUPFAM" id="SSF52317">
    <property type="entry name" value="Class I glutamine amidotransferase-like"/>
    <property type="match status" value="1"/>
</dbReference>
<dbReference type="InterPro" id="IPR050472">
    <property type="entry name" value="Anth_synth/Amidotransfase"/>
</dbReference>
<dbReference type="RefSeq" id="WP_137696861.1">
    <property type="nucleotide sequence ID" value="NZ_CP061336.1"/>
</dbReference>
<dbReference type="KEGG" id="rher:EHE19_014685"/>
<protein>
    <submittedName>
        <fullName evidence="3">Aminodeoxychorismate/anthranilate synthase component II</fullName>
    </submittedName>
</protein>
<dbReference type="GO" id="GO:0005829">
    <property type="term" value="C:cytosol"/>
    <property type="evidence" value="ECO:0007669"/>
    <property type="project" value="TreeGrafter"/>
</dbReference>
<dbReference type="InterPro" id="IPR006221">
    <property type="entry name" value="TrpG/PapA_dom"/>
</dbReference>
<evidence type="ECO:0000313" key="3">
    <source>
        <dbReference type="EMBL" id="QNU66115.1"/>
    </source>
</evidence>
<dbReference type="PRINTS" id="PR00099">
    <property type="entry name" value="CPSGATASE"/>
</dbReference>
<sequence>MLLIIDNYDSFTYNLYQYIGEVYPDIVVKRNDEITIQDIYEMKPMYIVISPGPGYPEAAGISVEVIKQFSGKIPILGICLGHQAICIAMGGIVGSADAIVHGKQSRIYNDGEGIFKYLPKSFNVVRYHSLCAKWENFPKCLEVQAVTEDNTIMAFRHRKHHTYGLQFHPESILSEYGKELLMNFLDISYPHYEKLNCSYRERVKV</sequence>
<dbReference type="Proteomes" id="UP000306409">
    <property type="component" value="Chromosome"/>
</dbReference>
<dbReference type="PANTHER" id="PTHR43418:SF4">
    <property type="entry name" value="MULTIFUNCTIONAL TRYPTOPHAN BIOSYNTHESIS PROTEIN"/>
    <property type="match status" value="1"/>
</dbReference>
<dbReference type="EMBL" id="CP061336">
    <property type="protein sequence ID" value="QNU66115.1"/>
    <property type="molecule type" value="Genomic_DNA"/>
</dbReference>